<evidence type="ECO:0000259" key="4">
    <source>
        <dbReference type="PROSITE" id="PS50941"/>
    </source>
</evidence>
<evidence type="ECO:0000256" key="3">
    <source>
        <dbReference type="SAM" id="SignalP"/>
    </source>
</evidence>
<feature type="disulfide bond" evidence="2">
    <location>
        <begin position="58"/>
        <end position="72"/>
    </location>
</feature>
<evidence type="ECO:0000313" key="6">
    <source>
        <dbReference type="Proteomes" id="UP001283341"/>
    </source>
</evidence>
<evidence type="ECO:0000313" key="5">
    <source>
        <dbReference type="EMBL" id="KAK3312346.1"/>
    </source>
</evidence>
<dbReference type="Proteomes" id="UP001283341">
    <property type="component" value="Unassembled WGS sequence"/>
</dbReference>
<dbReference type="InterPro" id="IPR036861">
    <property type="entry name" value="Endochitinase-like_sf"/>
</dbReference>
<comment type="caution">
    <text evidence="5">The sequence shown here is derived from an EMBL/GenBank/DDBJ whole genome shotgun (WGS) entry which is preliminary data.</text>
</comment>
<dbReference type="InterPro" id="IPR018371">
    <property type="entry name" value="Chitin-binding_1_CS"/>
</dbReference>
<feature type="signal peptide" evidence="3">
    <location>
        <begin position="1"/>
        <end position="17"/>
    </location>
</feature>
<dbReference type="EMBL" id="JAUEDM010000009">
    <property type="protein sequence ID" value="KAK3312346.1"/>
    <property type="molecule type" value="Genomic_DNA"/>
</dbReference>
<evidence type="ECO:0000256" key="1">
    <source>
        <dbReference type="ARBA" id="ARBA00022669"/>
    </source>
</evidence>
<dbReference type="InterPro" id="IPR001002">
    <property type="entry name" value="Chitin-bd_1"/>
</dbReference>
<reference evidence="5" key="2">
    <citation type="submission" date="2023-06" db="EMBL/GenBank/DDBJ databases">
        <authorList>
            <consortium name="Lawrence Berkeley National Laboratory"/>
            <person name="Haridas S."/>
            <person name="Hensen N."/>
            <person name="Bonometti L."/>
            <person name="Westerberg I."/>
            <person name="Brannstrom I.O."/>
            <person name="Guillou S."/>
            <person name="Cros-Aarteil S."/>
            <person name="Calhoun S."/>
            <person name="Kuo A."/>
            <person name="Mondo S."/>
            <person name="Pangilinan J."/>
            <person name="Riley R."/>
            <person name="Labutti K."/>
            <person name="Andreopoulos B."/>
            <person name="Lipzen A."/>
            <person name="Chen C."/>
            <person name="Yanf M."/>
            <person name="Daum C."/>
            <person name="Ng V."/>
            <person name="Clum A."/>
            <person name="Steindorff A."/>
            <person name="Ohm R."/>
            <person name="Martin F."/>
            <person name="Silar P."/>
            <person name="Natvig D."/>
            <person name="Lalanne C."/>
            <person name="Gautier V."/>
            <person name="Ament-Velasquez S.L."/>
            <person name="Kruys A."/>
            <person name="Hutchinson M.I."/>
            <person name="Powell A.J."/>
            <person name="Barry K."/>
            <person name="Miller A.N."/>
            <person name="Grigoriev I.V."/>
            <person name="Debuchy R."/>
            <person name="Gladieux P."/>
            <person name="Thoren M.H."/>
            <person name="Johannesson H."/>
        </authorList>
    </citation>
    <scope>NUCLEOTIDE SEQUENCE</scope>
    <source>
        <strain evidence="5">CBS 118394</strain>
    </source>
</reference>
<dbReference type="PROSITE" id="PS50941">
    <property type="entry name" value="CHIT_BIND_I_2"/>
    <property type="match status" value="2"/>
</dbReference>
<proteinExistence type="predicted"/>
<feature type="disulfide bond" evidence="2">
    <location>
        <begin position="123"/>
        <end position="137"/>
    </location>
</feature>
<name>A0AAE0LYA4_9PEZI</name>
<feature type="domain" description="Chitin-binding type-1" evidence="4">
    <location>
        <begin position="101"/>
        <end position="150"/>
    </location>
</feature>
<organism evidence="5 6">
    <name type="scientific">Apodospora peruviana</name>
    <dbReference type="NCBI Taxonomy" id="516989"/>
    <lineage>
        <taxon>Eukaryota</taxon>
        <taxon>Fungi</taxon>
        <taxon>Dikarya</taxon>
        <taxon>Ascomycota</taxon>
        <taxon>Pezizomycotina</taxon>
        <taxon>Sordariomycetes</taxon>
        <taxon>Sordariomycetidae</taxon>
        <taxon>Sordariales</taxon>
        <taxon>Lasiosphaeriaceae</taxon>
        <taxon>Apodospora</taxon>
    </lineage>
</organism>
<dbReference type="SUPFAM" id="SSF57016">
    <property type="entry name" value="Plant lectins/antimicrobial peptides"/>
    <property type="match status" value="2"/>
</dbReference>
<gene>
    <name evidence="5" type="ORF">B0H66DRAFT_644576</name>
</gene>
<dbReference type="GO" id="GO:0008061">
    <property type="term" value="F:chitin binding"/>
    <property type="evidence" value="ECO:0007669"/>
    <property type="project" value="UniProtKB-UniRule"/>
</dbReference>
<keyword evidence="2" id="KW-1015">Disulfide bond</keyword>
<comment type="caution">
    <text evidence="2">Lacks conserved residue(s) required for the propagation of feature annotation.</text>
</comment>
<protein>
    <recommendedName>
        <fullName evidence="4">Chitin-binding type-1 domain-containing protein</fullName>
    </recommendedName>
</protein>
<feature type="domain" description="Chitin-binding type-1" evidence="4">
    <location>
        <begin position="36"/>
        <end position="91"/>
    </location>
</feature>
<accession>A0AAE0LYA4</accession>
<dbReference type="Pfam" id="PF00187">
    <property type="entry name" value="Chitin_bind_1"/>
    <property type="match status" value="2"/>
</dbReference>
<keyword evidence="6" id="KW-1185">Reference proteome</keyword>
<reference evidence="5" key="1">
    <citation type="journal article" date="2023" name="Mol. Phylogenet. Evol.">
        <title>Genome-scale phylogeny and comparative genomics of the fungal order Sordariales.</title>
        <authorList>
            <person name="Hensen N."/>
            <person name="Bonometti L."/>
            <person name="Westerberg I."/>
            <person name="Brannstrom I.O."/>
            <person name="Guillou S."/>
            <person name="Cros-Aarteil S."/>
            <person name="Calhoun S."/>
            <person name="Haridas S."/>
            <person name="Kuo A."/>
            <person name="Mondo S."/>
            <person name="Pangilinan J."/>
            <person name="Riley R."/>
            <person name="LaButti K."/>
            <person name="Andreopoulos B."/>
            <person name="Lipzen A."/>
            <person name="Chen C."/>
            <person name="Yan M."/>
            <person name="Daum C."/>
            <person name="Ng V."/>
            <person name="Clum A."/>
            <person name="Steindorff A."/>
            <person name="Ohm R.A."/>
            <person name="Martin F."/>
            <person name="Silar P."/>
            <person name="Natvig D.O."/>
            <person name="Lalanne C."/>
            <person name="Gautier V."/>
            <person name="Ament-Velasquez S.L."/>
            <person name="Kruys A."/>
            <person name="Hutchinson M.I."/>
            <person name="Powell A.J."/>
            <person name="Barry K."/>
            <person name="Miller A.N."/>
            <person name="Grigoriev I.V."/>
            <person name="Debuchy R."/>
            <person name="Gladieux P."/>
            <person name="Hiltunen Thoren M."/>
            <person name="Johannesson H."/>
        </authorList>
    </citation>
    <scope>NUCLEOTIDE SEQUENCE</scope>
    <source>
        <strain evidence="5">CBS 118394</strain>
    </source>
</reference>
<dbReference type="SMART" id="SM00270">
    <property type="entry name" value="ChtBD1"/>
    <property type="match status" value="2"/>
</dbReference>
<dbReference type="PROSITE" id="PS00026">
    <property type="entry name" value="CHIT_BIND_I_1"/>
    <property type="match status" value="1"/>
</dbReference>
<keyword evidence="3" id="KW-0732">Signal</keyword>
<evidence type="ECO:0000256" key="2">
    <source>
        <dbReference type="PROSITE-ProRule" id="PRU00261"/>
    </source>
</evidence>
<sequence length="161" mass="15929">MLALIPGLFFLPAAALAGAVLPEILDARAVGVVSPNLTCGTLLAGANNGYTCPGEAACCSQYGYCGTGDSFCLTTGGCQSRYSNATTSCQAPRSGVTVTIDGTCGSTGAGKSGYRCPATLATCCSASGYCGNTTDHCGTGCQAGFGTCGGGTRPRTSRNLF</sequence>
<dbReference type="AlphaFoldDB" id="A0AAE0LYA4"/>
<keyword evidence="1 2" id="KW-0147">Chitin-binding</keyword>
<feature type="chain" id="PRO_5042252525" description="Chitin-binding type-1 domain-containing protein" evidence="3">
    <location>
        <begin position="18"/>
        <end position="161"/>
    </location>
</feature>
<dbReference type="Gene3D" id="3.30.60.10">
    <property type="entry name" value="Endochitinase-like"/>
    <property type="match status" value="2"/>
</dbReference>